<dbReference type="InterPro" id="IPR036101">
    <property type="entry name" value="CarD-like/TRCF_RID_sf"/>
</dbReference>
<name>A0ABS1LH00_9MICO</name>
<dbReference type="SMART" id="SM01058">
    <property type="entry name" value="CarD_TRCF"/>
    <property type="match status" value="1"/>
</dbReference>
<organism evidence="2 3">
    <name type="scientific">Myceligenerans indicum</name>
    <dbReference type="NCBI Taxonomy" id="2593663"/>
    <lineage>
        <taxon>Bacteria</taxon>
        <taxon>Bacillati</taxon>
        <taxon>Actinomycetota</taxon>
        <taxon>Actinomycetes</taxon>
        <taxon>Micrococcales</taxon>
        <taxon>Promicromonosporaceae</taxon>
        <taxon>Myceligenerans</taxon>
    </lineage>
</organism>
<dbReference type="PANTHER" id="PTHR38447">
    <property type="entry name" value="TRANSCRIPTION FACTOR YDEB-RELATED"/>
    <property type="match status" value="1"/>
</dbReference>
<evidence type="ECO:0000259" key="1">
    <source>
        <dbReference type="SMART" id="SM01058"/>
    </source>
</evidence>
<dbReference type="SUPFAM" id="SSF141259">
    <property type="entry name" value="CarD-like"/>
    <property type="match status" value="1"/>
</dbReference>
<dbReference type="RefSeq" id="WP_201845329.1">
    <property type="nucleotide sequence ID" value="NZ_JABBYC010000004.1"/>
</dbReference>
<feature type="domain" description="CarD-like/TRCF RNAP-interacting" evidence="1">
    <location>
        <begin position="2"/>
        <end position="112"/>
    </location>
</feature>
<dbReference type="Pfam" id="PF21095">
    <property type="entry name" value="CarD_C"/>
    <property type="match status" value="1"/>
</dbReference>
<sequence length="161" mass="17890">MTVQIGEVLVHPHHGVVTVKGFETRDLRGEPARYLVLAASQNSLTIKIPASSFEDLGMRRLMDPAMLERLSETLSGVADEGPANWSRRFKSYEHKMASGNLFQVAEVVRDLLRGRHERGISPGERRMLDRARSLIAGEMAAMPQFSSEEAAVDYIDARVLG</sequence>
<dbReference type="InterPro" id="IPR052531">
    <property type="entry name" value="CarD-like_regulator"/>
</dbReference>
<dbReference type="EMBL" id="JABBYC010000004">
    <property type="protein sequence ID" value="MBL0885491.1"/>
    <property type="molecule type" value="Genomic_DNA"/>
</dbReference>
<dbReference type="Gene3D" id="1.20.58.1290">
    <property type="entry name" value="CarD-like, C-terminal domain"/>
    <property type="match status" value="1"/>
</dbReference>
<dbReference type="InterPro" id="IPR003711">
    <property type="entry name" value="CarD-like/TRCF_RID"/>
</dbReference>
<comment type="caution">
    <text evidence="2">The sequence shown here is derived from an EMBL/GenBank/DDBJ whole genome shotgun (WGS) entry which is preliminary data.</text>
</comment>
<dbReference type="Gene3D" id="2.40.10.170">
    <property type="match status" value="1"/>
</dbReference>
<dbReference type="InterPro" id="IPR048792">
    <property type="entry name" value="CarD_C"/>
</dbReference>
<dbReference type="Pfam" id="PF02559">
    <property type="entry name" value="CarD_TRCF_RID"/>
    <property type="match status" value="1"/>
</dbReference>
<dbReference type="PANTHER" id="PTHR38447:SF1">
    <property type="entry name" value="RNA POLYMERASE-BINDING TRANSCRIPTION FACTOR CARD"/>
    <property type="match status" value="1"/>
</dbReference>
<keyword evidence="3" id="KW-1185">Reference proteome</keyword>
<dbReference type="InterPro" id="IPR042215">
    <property type="entry name" value="CarD-like_C"/>
</dbReference>
<evidence type="ECO:0000313" key="2">
    <source>
        <dbReference type="EMBL" id="MBL0885491.1"/>
    </source>
</evidence>
<reference evidence="2 3" key="1">
    <citation type="journal article" date="2021" name="Arch. Microbiol.">
        <title>Myceligenerans indicum sp. nov., an actinobacterium isolated from mangrove sediment of Sundarbans, India.</title>
        <authorList>
            <person name="Asha K."/>
            <person name="Bhadury P."/>
        </authorList>
    </citation>
    <scope>NUCLEOTIDE SEQUENCE [LARGE SCALE GENOMIC DNA]</scope>
    <source>
        <strain evidence="2 3">I2</strain>
    </source>
</reference>
<evidence type="ECO:0000313" key="3">
    <source>
        <dbReference type="Proteomes" id="UP000675409"/>
    </source>
</evidence>
<dbReference type="Proteomes" id="UP000675409">
    <property type="component" value="Unassembled WGS sequence"/>
</dbReference>
<gene>
    <name evidence="2" type="ORF">HGK34_04205</name>
</gene>
<proteinExistence type="predicted"/>
<accession>A0ABS1LH00</accession>
<protein>
    <submittedName>
        <fullName evidence="2">CarD family transcriptional regulator</fullName>
    </submittedName>
</protein>